<evidence type="ECO:0000256" key="5">
    <source>
        <dbReference type="ARBA" id="ARBA00022741"/>
    </source>
</evidence>
<keyword evidence="6" id="KW-0460">Magnesium</keyword>
<dbReference type="InterPro" id="IPR019987">
    <property type="entry name" value="GTP-bd_ribosome_bio_YsxC"/>
</dbReference>
<evidence type="ECO:0000313" key="13">
    <source>
        <dbReference type="Proteomes" id="UP000075683"/>
    </source>
</evidence>
<feature type="domain" description="EngB-type G" evidence="11">
    <location>
        <begin position="30"/>
        <end position="202"/>
    </location>
</feature>
<dbReference type="Proteomes" id="UP000075683">
    <property type="component" value="Unassembled WGS sequence"/>
</dbReference>
<dbReference type="PROSITE" id="PS51706">
    <property type="entry name" value="G_ENGB"/>
    <property type="match status" value="1"/>
</dbReference>
<dbReference type="STRING" id="301148.B4135_0170"/>
<sequence length="202" mass="22961">MEKRLVKTMIVKDAQFIISAVSEKQYPEGSLPEIAMAGRSNVGKSSFINRMTNRKKLAKTSSKPGRTQTLNYYLINNRFYFVDVPGYGYAAVSKKERRSWGKMIENYLLGRKQLKGVVLLLDIRHEPTGDDCLMYQFLKHCRIPVVVIATKADKISKGKHAKHVKIIREKLQADPEDMVIPFSAETGIGKDEAWKAIENLLD</sequence>
<keyword evidence="9 10" id="KW-0131">Cell cycle</keyword>
<dbReference type="PANTHER" id="PTHR11649:SF13">
    <property type="entry name" value="ENGB-TYPE G DOMAIN-CONTAINING PROTEIN"/>
    <property type="match status" value="1"/>
</dbReference>
<gene>
    <name evidence="10" type="primary">engB</name>
    <name evidence="12" type="ORF">B4135_0170</name>
</gene>
<comment type="function">
    <text evidence="10">Necessary for normal cell division and for the maintenance of normal septation.</text>
</comment>
<dbReference type="NCBIfam" id="TIGR00231">
    <property type="entry name" value="small_GTP"/>
    <property type="match status" value="1"/>
</dbReference>
<keyword evidence="4" id="KW-0479">Metal-binding</keyword>
<dbReference type="GO" id="GO:0005829">
    <property type="term" value="C:cytosol"/>
    <property type="evidence" value="ECO:0007669"/>
    <property type="project" value="TreeGrafter"/>
</dbReference>
<dbReference type="PANTHER" id="PTHR11649">
    <property type="entry name" value="MSS1/TRME-RELATED GTP-BINDING PROTEIN"/>
    <property type="match status" value="1"/>
</dbReference>
<evidence type="ECO:0000256" key="4">
    <source>
        <dbReference type="ARBA" id="ARBA00022723"/>
    </source>
</evidence>
<dbReference type="NCBIfam" id="TIGR03598">
    <property type="entry name" value="GTPase_YsxC"/>
    <property type="match status" value="1"/>
</dbReference>
<evidence type="ECO:0000256" key="1">
    <source>
        <dbReference type="ARBA" id="ARBA00001946"/>
    </source>
</evidence>
<evidence type="ECO:0000256" key="9">
    <source>
        <dbReference type="ARBA" id="ARBA00023306"/>
    </source>
</evidence>
<keyword evidence="7 10" id="KW-0342">GTP-binding</keyword>
<evidence type="ECO:0000256" key="10">
    <source>
        <dbReference type="HAMAP-Rule" id="MF_00321"/>
    </source>
</evidence>
<keyword evidence="5 10" id="KW-0547">Nucleotide-binding</keyword>
<dbReference type="HAMAP" id="MF_00321">
    <property type="entry name" value="GTPase_EngB"/>
    <property type="match status" value="1"/>
</dbReference>
<dbReference type="InterPro" id="IPR027417">
    <property type="entry name" value="P-loop_NTPase"/>
</dbReference>
<dbReference type="GO" id="GO:0005525">
    <property type="term" value="F:GTP binding"/>
    <property type="evidence" value="ECO:0007669"/>
    <property type="project" value="UniProtKB-UniRule"/>
</dbReference>
<dbReference type="EMBL" id="LQYT01000064">
    <property type="protein sequence ID" value="KYD16264.1"/>
    <property type="molecule type" value="Genomic_DNA"/>
</dbReference>
<dbReference type="PATRIC" id="fig|301148.3.peg.4221"/>
<comment type="caution">
    <text evidence="12">The sequence shown here is derived from an EMBL/GenBank/DDBJ whole genome shotgun (WGS) entry which is preliminary data.</text>
</comment>
<proteinExistence type="inferred from homology"/>
<reference evidence="12 13" key="1">
    <citation type="submission" date="2016-01" db="EMBL/GenBank/DDBJ databases">
        <title>Draft Genome Sequences of Seven Thermophilic Sporeformers Isolated from Foods.</title>
        <authorList>
            <person name="Berendsen E.M."/>
            <person name="Wells-Bennik M.H."/>
            <person name="Krawcyk A.O."/>
            <person name="De Jong A."/>
            <person name="Holsappel S."/>
            <person name="Eijlander R.T."/>
            <person name="Kuipers O.P."/>
        </authorList>
    </citation>
    <scope>NUCLEOTIDE SEQUENCE [LARGE SCALE GENOMIC DNA]</scope>
    <source>
        <strain evidence="12 13">B4135</strain>
    </source>
</reference>
<protein>
    <recommendedName>
        <fullName evidence="10">Probable GTP-binding protein EngB</fullName>
    </recommendedName>
</protein>
<keyword evidence="8 10" id="KW-0717">Septation</keyword>
<evidence type="ECO:0000256" key="3">
    <source>
        <dbReference type="ARBA" id="ARBA00022618"/>
    </source>
</evidence>
<organism evidence="12 13">
    <name type="scientific">Caldibacillus debilis</name>
    <dbReference type="NCBI Taxonomy" id="301148"/>
    <lineage>
        <taxon>Bacteria</taxon>
        <taxon>Bacillati</taxon>
        <taxon>Bacillota</taxon>
        <taxon>Bacilli</taxon>
        <taxon>Bacillales</taxon>
        <taxon>Bacillaceae</taxon>
        <taxon>Caldibacillus</taxon>
    </lineage>
</organism>
<evidence type="ECO:0000313" key="12">
    <source>
        <dbReference type="EMBL" id="KYD16264.1"/>
    </source>
</evidence>
<comment type="similarity">
    <text evidence="2 10">Belongs to the TRAFAC class TrmE-Era-EngA-EngB-Septin-like GTPase superfamily. EngB GTPase family.</text>
</comment>
<evidence type="ECO:0000256" key="7">
    <source>
        <dbReference type="ARBA" id="ARBA00023134"/>
    </source>
</evidence>
<dbReference type="FunFam" id="3.40.50.300:FF:000098">
    <property type="entry name" value="Probable GTP-binding protein EngB"/>
    <property type="match status" value="1"/>
</dbReference>
<dbReference type="AlphaFoldDB" id="A0A150LVC2"/>
<dbReference type="InterPro" id="IPR030393">
    <property type="entry name" value="G_ENGB_dom"/>
</dbReference>
<dbReference type="InterPro" id="IPR005225">
    <property type="entry name" value="Small_GTP-bd"/>
</dbReference>
<evidence type="ECO:0000256" key="2">
    <source>
        <dbReference type="ARBA" id="ARBA00009638"/>
    </source>
</evidence>
<dbReference type="GO" id="GO:0046872">
    <property type="term" value="F:metal ion binding"/>
    <property type="evidence" value="ECO:0007669"/>
    <property type="project" value="UniProtKB-KW"/>
</dbReference>
<evidence type="ECO:0000256" key="8">
    <source>
        <dbReference type="ARBA" id="ARBA00023210"/>
    </source>
</evidence>
<dbReference type="InterPro" id="IPR006073">
    <property type="entry name" value="GTP-bd"/>
</dbReference>
<dbReference type="Gene3D" id="3.40.50.300">
    <property type="entry name" value="P-loop containing nucleotide triphosphate hydrolases"/>
    <property type="match status" value="1"/>
</dbReference>
<dbReference type="CDD" id="cd01876">
    <property type="entry name" value="YihA_EngB"/>
    <property type="match status" value="1"/>
</dbReference>
<dbReference type="GO" id="GO:0000917">
    <property type="term" value="P:division septum assembly"/>
    <property type="evidence" value="ECO:0007669"/>
    <property type="project" value="UniProtKB-KW"/>
</dbReference>
<evidence type="ECO:0000256" key="6">
    <source>
        <dbReference type="ARBA" id="ARBA00022842"/>
    </source>
</evidence>
<dbReference type="SUPFAM" id="SSF52540">
    <property type="entry name" value="P-loop containing nucleoside triphosphate hydrolases"/>
    <property type="match status" value="1"/>
</dbReference>
<dbReference type="Pfam" id="PF01926">
    <property type="entry name" value="MMR_HSR1"/>
    <property type="match status" value="1"/>
</dbReference>
<accession>A0A150LVC2</accession>
<keyword evidence="3 10" id="KW-0132">Cell division</keyword>
<comment type="cofactor">
    <cofactor evidence="1">
        <name>Mg(2+)</name>
        <dbReference type="ChEBI" id="CHEBI:18420"/>
    </cofactor>
</comment>
<evidence type="ECO:0000259" key="11">
    <source>
        <dbReference type="PROSITE" id="PS51706"/>
    </source>
</evidence>
<name>A0A150LVC2_9BACI</name>